<protein>
    <recommendedName>
        <fullName evidence="6">PX domain-containing protein</fullName>
    </recommendedName>
</protein>
<evidence type="ECO:0000313" key="5">
    <source>
        <dbReference type="Proteomes" id="UP001515480"/>
    </source>
</evidence>
<evidence type="ECO:0000256" key="1">
    <source>
        <dbReference type="SAM" id="MobiDB-lite"/>
    </source>
</evidence>
<feature type="domain" description="PX" evidence="2">
    <location>
        <begin position="1"/>
        <end position="115"/>
    </location>
</feature>
<dbReference type="CDD" id="cd06093">
    <property type="entry name" value="PX_domain"/>
    <property type="match status" value="1"/>
</dbReference>
<evidence type="ECO:0000313" key="4">
    <source>
        <dbReference type="EMBL" id="KAL1525170.1"/>
    </source>
</evidence>
<dbReference type="CDD" id="cd00177">
    <property type="entry name" value="START"/>
    <property type="match status" value="1"/>
</dbReference>
<comment type="caution">
    <text evidence="4">The sequence shown here is derived from an EMBL/GenBank/DDBJ whole genome shotgun (WGS) entry which is preliminary data.</text>
</comment>
<sequence>MSVRYIAIEPCTLPAGGCTYVFALEITRSAREPIVIRHRYSSFRQAALAVQAQQPLKAATLPPFPQKFPLRRQTPLFLVKRGRALASYLQAVLADESLSAVDHVQQLLRDGTPKADAAANHNPPSPLTQAEAVVREVGTPQSTRSPAVCIFASPPPAATPLPRQLEPVHSPEATNGYAQEGNNGYAPEGANGYAPDGTNGHHPLQQLMRHPLTALAISLFIGLLCGEVLLALGSCILGIVAGGLHTPPRDDPPLHGANGRHHGGVSHVNGHHAHPPPSVEKEPKQAARGGGEEETDDSHRVAVEAAAEALRLLHEAFDQPETRGWKPHSTRDGVQILVHVTPSGATWGMGLGEVCAPVGVVYAVQELDECKRLLDKQFDRSTTLRAIPPHLLSIDGWQTIELSLAQSLYKSPAWPVGPREFCGVRVIARRPSDGAVAVALRSLDVPGCAPPAGHTRTDLTCGGYLAIPTGPESTLMKYVNMLDPKGSIPSSVVKITVPDRAMVVARVRKIAQDRARWSCAPEWAKLS</sequence>
<dbReference type="PROSITE" id="PS50848">
    <property type="entry name" value="START"/>
    <property type="match status" value="1"/>
</dbReference>
<feature type="compositionally biased region" description="Polar residues" evidence="1">
    <location>
        <begin position="172"/>
        <end position="182"/>
    </location>
</feature>
<accession>A0AB34JU18</accession>
<dbReference type="SUPFAM" id="SSF64268">
    <property type="entry name" value="PX domain"/>
    <property type="match status" value="1"/>
</dbReference>
<evidence type="ECO:0000259" key="3">
    <source>
        <dbReference type="PROSITE" id="PS50848"/>
    </source>
</evidence>
<organism evidence="4 5">
    <name type="scientific">Prymnesium parvum</name>
    <name type="common">Toxic golden alga</name>
    <dbReference type="NCBI Taxonomy" id="97485"/>
    <lineage>
        <taxon>Eukaryota</taxon>
        <taxon>Haptista</taxon>
        <taxon>Haptophyta</taxon>
        <taxon>Prymnesiophyceae</taxon>
        <taxon>Prymnesiales</taxon>
        <taxon>Prymnesiaceae</taxon>
        <taxon>Prymnesium</taxon>
    </lineage>
</organism>
<dbReference type="PANTHER" id="PTHR19308:SF14">
    <property type="entry name" value="START DOMAIN-CONTAINING PROTEIN"/>
    <property type="match status" value="1"/>
</dbReference>
<dbReference type="InterPro" id="IPR002913">
    <property type="entry name" value="START_lipid-bd_dom"/>
</dbReference>
<dbReference type="EMBL" id="JBGBPQ010000004">
    <property type="protein sequence ID" value="KAL1525170.1"/>
    <property type="molecule type" value="Genomic_DNA"/>
</dbReference>
<evidence type="ECO:0000259" key="2">
    <source>
        <dbReference type="PROSITE" id="PS50195"/>
    </source>
</evidence>
<dbReference type="InterPro" id="IPR023393">
    <property type="entry name" value="START-like_dom_sf"/>
</dbReference>
<dbReference type="PROSITE" id="PS50195">
    <property type="entry name" value="PX"/>
    <property type="match status" value="1"/>
</dbReference>
<feature type="region of interest" description="Disordered" evidence="1">
    <location>
        <begin position="250"/>
        <end position="299"/>
    </location>
</feature>
<dbReference type="PANTHER" id="PTHR19308">
    <property type="entry name" value="PHOSPHATIDYLCHOLINE TRANSFER PROTEIN"/>
    <property type="match status" value="1"/>
</dbReference>
<dbReference type="AlphaFoldDB" id="A0AB34JU18"/>
<dbReference type="Pfam" id="PF00787">
    <property type="entry name" value="PX"/>
    <property type="match status" value="1"/>
</dbReference>
<dbReference type="InterPro" id="IPR051213">
    <property type="entry name" value="START_lipid_transfer"/>
</dbReference>
<dbReference type="GO" id="GO:0035091">
    <property type="term" value="F:phosphatidylinositol binding"/>
    <property type="evidence" value="ECO:0007669"/>
    <property type="project" value="InterPro"/>
</dbReference>
<dbReference type="Gene3D" id="3.30.1520.10">
    <property type="entry name" value="Phox-like domain"/>
    <property type="match status" value="1"/>
</dbReference>
<dbReference type="InterPro" id="IPR001683">
    <property type="entry name" value="PX_dom"/>
</dbReference>
<dbReference type="InterPro" id="IPR036871">
    <property type="entry name" value="PX_dom_sf"/>
</dbReference>
<dbReference type="Gene3D" id="3.30.530.20">
    <property type="match status" value="1"/>
</dbReference>
<dbReference type="GO" id="GO:0005737">
    <property type="term" value="C:cytoplasm"/>
    <property type="evidence" value="ECO:0007669"/>
    <property type="project" value="UniProtKB-ARBA"/>
</dbReference>
<dbReference type="Proteomes" id="UP001515480">
    <property type="component" value="Unassembled WGS sequence"/>
</dbReference>
<dbReference type="SUPFAM" id="SSF55961">
    <property type="entry name" value="Bet v1-like"/>
    <property type="match status" value="1"/>
</dbReference>
<keyword evidence="5" id="KW-1185">Reference proteome</keyword>
<gene>
    <name evidence="4" type="ORF">AB1Y20_020041</name>
</gene>
<dbReference type="Pfam" id="PF01852">
    <property type="entry name" value="START"/>
    <property type="match status" value="1"/>
</dbReference>
<feature type="region of interest" description="Disordered" evidence="1">
    <location>
        <begin position="170"/>
        <end position="198"/>
    </location>
</feature>
<evidence type="ECO:0008006" key="6">
    <source>
        <dbReference type="Google" id="ProtNLM"/>
    </source>
</evidence>
<name>A0AB34JU18_PRYPA</name>
<reference evidence="4 5" key="1">
    <citation type="journal article" date="2024" name="Science">
        <title>Giant polyketide synthase enzymes in the biosynthesis of giant marine polyether toxins.</title>
        <authorList>
            <person name="Fallon T.R."/>
            <person name="Shende V.V."/>
            <person name="Wierzbicki I.H."/>
            <person name="Pendleton A.L."/>
            <person name="Watervoot N.F."/>
            <person name="Auber R.P."/>
            <person name="Gonzalez D.J."/>
            <person name="Wisecaver J.H."/>
            <person name="Moore B.S."/>
        </authorList>
    </citation>
    <scope>NUCLEOTIDE SEQUENCE [LARGE SCALE GENOMIC DNA]</scope>
    <source>
        <strain evidence="4 5">12B1</strain>
    </source>
</reference>
<feature type="compositionally biased region" description="Basic residues" evidence="1">
    <location>
        <begin position="258"/>
        <end position="274"/>
    </location>
</feature>
<feature type="domain" description="START" evidence="3">
    <location>
        <begin position="415"/>
        <end position="494"/>
    </location>
</feature>
<proteinExistence type="predicted"/>